<dbReference type="SMART" id="SM00895">
    <property type="entry name" value="FCD"/>
    <property type="match status" value="1"/>
</dbReference>
<name>A0A0D7EJM0_RHOPL</name>
<dbReference type="InterPro" id="IPR000524">
    <property type="entry name" value="Tscrpt_reg_HTH_GntR"/>
</dbReference>
<dbReference type="AlphaFoldDB" id="A0A0D7EJM0"/>
<dbReference type="SUPFAM" id="SSF48008">
    <property type="entry name" value="GntR ligand-binding domain-like"/>
    <property type="match status" value="1"/>
</dbReference>
<accession>A0A0D7EJM0</accession>
<dbReference type="PATRIC" id="fig|1076.23.peg.3471"/>
<dbReference type="Pfam" id="PF07729">
    <property type="entry name" value="FCD"/>
    <property type="match status" value="1"/>
</dbReference>
<gene>
    <name evidence="5" type="ORF">OO17_16235</name>
</gene>
<dbReference type="Gene3D" id="1.10.10.10">
    <property type="entry name" value="Winged helix-like DNA-binding domain superfamily/Winged helix DNA-binding domain"/>
    <property type="match status" value="1"/>
</dbReference>
<dbReference type="Gene3D" id="1.20.120.530">
    <property type="entry name" value="GntR ligand-binding domain-like"/>
    <property type="match status" value="1"/>
</dbReference>
<dbReference type="PANTHER" id="PTHR43537:SF41">
    <property type="entry name" value="TRANSCRIPTIONAL REGULATORY PROTEIN"/>
    <property type="match status" value="1"/>
</dbReference>
<dbReference type="SMART" id="SM00345">
    <property type="entry name" value="HTH_GNTR"/>
    <property type="match status" value="1"/>
</dbReference>
<keyword evidence="3" id="KW-0804">Transcription</keyword>
<feature type="domain" description="HTH gntR-type" evidence="4">
    <location>
        <begin position="8"/>
        <end position="75"/>
    </location>
</feature>
<evidence type="ECO:0000256" key="2">
    <source>
        <dbReference type="ARBA" id="ARBA00023125"/>
    </source>
</evidence>
<dbReference type="InterPro" id="IPR036390">
    <property type="entry name" value="WH_DNA-bd_sf"/>
</dbReference>
<organism evidence="5 6">
    <name type="scientific">Rhodopseudomonas palustris</name>
    <dbReference type="NCBI Taxonomy" id="1076"/>
    <lineage>
        <taxon>Bacteria</taxon>
        <taxon>Pseudomonadati</taxon>
        <taxon>Pseudomonadota</taxon>
        <taxon>Alphaproteobacteria</taxon>
        <taxon>Hyphomicrobiales</taxon>
        <taxon>Nitrobacteraceae</taxon>
        <taxon>Rhodopseudomonas</taxon>
    </lineage>
</organism>
<evidence type="ECO:0000256" key="1">
    <source>
        <dbReference type="ARBA" id="ARBA00023015"/>
    </source>
</evidence>
<dbReference type="SUPFAM" id="SSF46785">
    <property type="entry name" value="Winged helix' DNA-binding domain"/>
    <property type="match status" value="1"/>
</dbReference>
<dbReference type="OrthoDB" id="9810548at2"/>
<evidence type="ECO:0000313" key="5">
    <source>
        <dbReference type="EMBL" id="KIZ40993.1"/>
    </source>
</evidence>
<sequence length="232" mass="25949">MRGRGQPTTVRQYVLGNLRTKILQGRYPAGSRLRQEDIARQLDVSTTPVREAFRDLLAEGLISLDERRGAVVRGLTLNDVQEIYQMRLRLEPLLAERTFDAITDDGLDRAEACHRKMCGKVSAQNWATLNEEFHAALTGNASGSRLGSIVYNLAHAASPYVVLSLFAKPEIRDMNNRDHADLLALYRSRDRGGIVAKTERHLAQTLLSIEHEAEQKTANGHDDGLLTTAFMR</sequence>
<dbReference type="PROSITE" id="PS50949">
    <property type="entry name" value="HTH_GNTR"/>
    <property type="match status" value="1"/>
</dbReference>
<dbReference type="PANTHER" id="PTHR43537">
    <property type="entry name" value="TRANSCRIPTIONAL REGULATOR, GNTR FAMILY"/>
    <property type="match status" value="1"/>
</dbReference>
<dbReference type="RefSeq" id="WP_044413088.1">
    <property type="nucleotide sequence ID" value="NZ_JXXE01000324.1"/>
</dbReference>
<proteinExistence type="predicted"/>
<evidence type="ECO:0000256" key="3">
    <source>
        <dbReference type="ARBA" id="ARBA00023163"/>
    </source>
</evidence>
<reference evidence="5 6" key="1">
    <citation type="submission" date="2014-11" db="EMBL/GenBank/DDBJ databases">
        <title>Genomics and ecophysiology of heterotrophic nitrogen fixing bacteria isolated from estuarine surface water.</title>
        <authorList>
            <person name="Bentzon-Tilia M."/>
            <person name="Severin I."/>
            <person name="Hansen L.H."/>
            <person name="Riemann L."/>
        </authorList>
    </citation>
    <scope>NUCLEOTIDE SEQUENCE [LARGE SCALE GENOMIC DNA]</scope>
    <source>
        <strain evidence="5 6">BAL398</strain>
    </source>
</reference>
<comment type="caution">
    <text evidence="5">The sequence shown here is derived from an EMBL/GenBank/DDBJ whole genome shotgun (WGS) entry which is preliminary data.</text>
</comment>
<keyword evidence="1" id="KW-0805">Transcription regulation</keyword>
<dbReference type="GO" id="GO:0003700">
    <property type="term" value="F:DNA-binding transcription factor activity"/>
    <property type="evidence" value="ECO:0007669"/>
    <property type="project" value="InterPro"/>
</dbReference>
<dbReference type="CDD" id="cd07377">
    <property type="entry name" value="WHTH_GntR"/>
    <property type="match status" value="1"/>
</dbReference>
<keyword evidence="2" id="KW-0238">DNA-binding</keyword>
<dbReference type="GO" id="GO:0003677">
    <property type="term" value="F:DNA binding"/>
    <property type="evidence" value="ECO:0007669"/>
    <property type="project" value="UniProtKB-KW"/>
</dbReference>
<dbReference type="Pfam" id="PF00392">
    <property type="entry name" value="GntR"/>
    <property type="match status" value="1"/>
</dbReference>
<dbReference type="InterPro" id="IPR008920">
    <property type="entry name" value="TF_FadR/GntR_C"/>
</dbReference>
<dbReference type="InterPro" id="IPR011711">
    <property type="entry name" value="GntR_C"/>
</dbReference>
<dbReference type="Proteomes" id="UP000032515">
    <property type="component" value="Unassembled WGS sequence"/>
</dbReference>
<evidence type="ECO:0000259" key="4">
    <source>
        <dbReference type="PROSITE" id="PS50949"/>
    </source>
</evidence>
<dbReference type="EMBL" id="JXXE01000324">
    <property type="protein sequence ID" value="KIZ40993.1"/>
    <property type="molecule type" value="Genomic_DNA"/>
</dbReference>
<protein>
    <submittedName>
        <fullName evidence="5">GntR family transcriptional regulator</fullName>
    </submittedName>
</protein>
<evidence type="ECO:0000313" key="6">
    <source>
        <dbReference type="Proteomes" id="UP000032515"/>
    </source>
</evidence>
<dbReference type="InterPro" id="IPR036388">
    <property type="entry name" value="WH-like_DNA-bd_sf"/>
</dbReference>